<reference evidence="10" key="1">
    <citation type="submission" date="2022-11" db="EMBL/GenBank/DDBJ databases">
        <title>Isolation and characterization of PLA-degrading bacterium Massilia sp. from Antarctic soil.</title>
        <authorList>
            <person name="Sato K."/>
            <person name="Gomez-Fuentes C."/>
            <person name="Ahmad S.A."/>
            <person name="Zulkharnain A."/>
        </authorList>
    </citation>
    <scope>NUCLEOTIDE SEQUENCE</scope>
    <source>
        <strain evidence="10">N-3</strain>
    </source>
</reference>
<keyword evidence="8" id="KW-0812">Transmembrane</keyword>
<evidence type="ECO:0000256" key="4">
    <source>
        <dbReference type="ARBA" id="ARBA00022741"/>
    </source>
</evidence>
<keyword evidence="5" id="KW-0418">Kinase</keyword>
<dbReference type="PRINTS" id="PR00344">
    <property type="entry name" value="BCTRLSENSOR"/>
</dbReference>
<feature type="domain" description="Histidine kinase" evidence="9">
    <location>
        <begin position="202"/>
        <end position="417"/>
    </location>
</feature>
<dbReference type="InterPro" id="IPR005467">
    <property type="entry name" value="His_kinase_dom"/>
</dbReference>
<keyword evidence="11" id="KW-1185">Reference proteome</keyword>
<dbReference type="PROSITE" id="PS50109">
    <property type="entry name" value="HIS_KIN"/>
    <property type="match status" value="1"/>
</dbReference>
<keyword evidence="8" id="KW-1133">Transmembrane helix</keyword>
<gene>
    <name evidence="10" type="ORF">MasN3_33510</name>
</gene>
<evidence type="ECO:0000256" key="5">
    <source>
        <dbReference type="ARBA" id="ARBA00022777"/>
    </source>
</evidence>
<protein>
    <recommendedName>
        <fullName evidence="2">histidine kinase</fullName>
        <ecNumber evidence="2">2.7.13.3</ecNumber>
    </recommendedName>
</protein>
<evidence type="ECO:0000256" key="3">
    <source>
        <dbReference type="ARBA" id="ARBA00022679"/>
    </source>
</evidence>
<keyword evidence="8" id="KW-0472">Membrane</keyword>
<comment type="catalytic activity">
    <reaction evidence="1">
        <text>ATP + protein L-histidine = ADP + protein N-phospho-L-histidine.</text>
        <dbReference type="EC" id="2.7.13.3"/>
    </reaction>
</comment>
<keyword evidence="3" id="KW-0808">Transferase</keyword>
<keyword evidence="6" id="KW-0067">ATP-binding</keyword>
<evidence type="ECO:0000256" key="6">
    <source>
        <dbReference type="ARBA" id="ARBA00022840"/>
    </source>
</evidence>
<dbReference type="SMART" id="SM00387">
    <property type="entry name" value="HATPase_c"/>
    <property type="match status" value="1"/>
</dbReference>
<dbReference type="Pfam" id="PF02518">
    <property type="entry name" value="HATPase_c"/>
    <property type="match status" value="1"/>
</dbReference>
<dbReference type="Gene3D" id="3.30.565.10">
    <property type="entry name" value="Histidine kinase-like ATPase, C-terminal domain"/>
    <property type="match status" value="1"/>
</dbReference>
<dbReference type="EC" id="2.7.13.3" evidence="2"/>
<dbReference type="InterPro" id="IPR003594">
    <property type="entry name" value="HATPase_dom"/>
</dbReference>
<proteinExistence type="predicted"/>
<evidence type="ECO:0000313" key="10">
    <source>
        <dbReference type="EMBL" id="BDT59857.1"/>
    </source>
</evidence>
<dbReference type="PANTHER" id="PTHR43065">
    <property type="entry name" value="SENSOR HISTIDINE KINASE"/>
    <property type="match status" value="1"/>
</dbReference>
<name>A0ABM8C9C0_9BURK</name>
<dbReference type="Proteomes" id="UP001163336">
    <property type="component" value="Chromosome"/>
</dbReference>
<evidence type="ECO:0000313" key="11">
    <source>
        <dbReference type="Proteomes" id="UP001163336"/>
    </source>
</evidence>
<evidence type="ECO:0000259" key="9">
    <source>
        <dbReference type="PROSITE" id="PS50109"/>
    </source>
</evidence>
<dbReference type="InterPro" id="IPR036890">
    <property type="entry name" value="HATPase_C_sf"/>
</dbReference>
<accession>A0ABM8C9C0</accession>
<dbReference type="SUPFAM" id="SSF55874">
    <property type="entry name" value="ATPase domain of HSP90 chaperone/DNA topoisomerase II/histidine kinase"/>
    <property type="match status" value="1"/>
</dbReference>
<dbReference type="EMBL" id="AP026966">
    <property type="protein sequence ID" value="BDT59857.1"/>
    <property type="molecule type" value="Genomic_DNA"/>
</dbReference>
<feature type="transmembrane region" description="Helical" evidence="8">
    <location>
        <begin position="12"/>
        <end position="31"/>
    </location>
</feature>
<organism evidence="10 11">
    <name type="scientific">Massilia varians</name>
    <dbReference type="NCBI Taxonomy" id="457921"/>
    <lineage>
        <taxon>Bacteria</taxon>
        <taxon>Pseudomonadati</taxon>
        <taxon>Pseudomonadota</taxon>
        <taxon>Betaproteobacteria</taxon>
        <taxon>Burkholderiales</taxon>
        <taxon>Oxalobacteraceae</taxon>
        <taxon>Telluria group</taxon>
        <taxon>Massilia</taxon>
    </lineage>
</organism>
<evidence type="ECO:0000256" key="1">
    <source>
        <dbReference type="ARBA" id="ARBA00000085"/>
    </source>
</evidence>
<evidence type="ECO:0000256" key="2">
    <source>
        <dbReference type="ARBA" id="ARBA00012438"/>
    </source>
</evidence>
<evidence type="ECO:0000256" key="8">
    <source>
        <dbReference type="SAM" id="Phobius"/>
    </source>
</evidence>
<dbReference type="InterPro" id="IPR004358">
    <property type="entry name" value="Sig_transdc_His_kin-like_C"/>
</dbReference>
<dbReference type="PANTHER" id="PTHR43065:SF46">
    <property type="entry name" value="C4-DICARBOXYLATE TRANSPORT SENSOR PROTEIN DCTB"/>
    <property type="match status" value="1"/>
</dbReference>
<sequence length="417" mass="44984">MASRPREGQLKAAVLLCLAGVAVLAFGAGMVHDAPRLVVLCALTALPLLWTLWGCLGRLAMLRHPRPPEPKAVLSIEQQHLVDNALALETSLEHAPIALFRIEGAGEDCAAARVQPLNGNARKLVAPGRAVEPAALYRQLAGQPGERRSMIQFETERGAERALLAVSELALQGRSQRLAALMPVESELEAEALNAWRQLVHVLTHEIMNSLTPVASLSRTARDMLDEVREALPQDVAHDLVTALDAISRRADSLADFVASYRSLSNVPAARPERIQLAALFERVRALVAPAWRAHGGQVRFSVEPSTLELVADPGQLEQALINLLKNAFEASAGLDRAGARVSARLVRGGRLRIEVADDGPGVPPELVKHIFTPFFTTKKQGGGIGLAMVRHLVHENGGTVRYARPPGQGARFVISF</sequence>
<keyword evidence="4" id="KW-0547">Nucleotide-binding</keyword>
<dbReference type="RefSeq" id="WP_281908747.1">
    <property type="nucleotide sequence ID" value="NZ_AP026966.1"/>
</dbReference>
<evidence type="ECO:0000256" key="7">
    <source>
        <dbReference type="ARBA" id="ARBA00023012"/>
    </source>
</evidence>
<keyword evidence="7" id="KW-0902">Two-component regulatory system</keyword>
<feature type="transmembrane region" description="Helical" evidence="8">
    <location>
        <begin position="37"/>
        <end position="56"/>
    </location>
</feature>
<dbReference type="CDD" id="cd00075">
    <property type="entry name" value="HATPase"/>
    <property type="match status" value="1"/>
</dbReference>